<name>A0A1M6AA71_9FIRM</name>
<dbReference type="Proteomes" id="UP000184342">
    <property type="component" value="Unassembled WGS sequence"/>
</dbReference>
<dbReference type="NCBIfam" id="TIGR00296">
    <property type="entry name" value="TIGR00296 family protein"/>
    <property type="match status" value="1"/>
</dbReference>
<accession>A0A1M6AA71</accession>
<dbReference type="PROSITE" id="PS51112">
    <property type="entry name" value="AMMECR1"/>
    <property type="match status" value="1"/>
</dbReference>
<dbReference type="InterPro" id="IPR027623">
    <property type="entry name" value="AmmeMemoSam_A"/>
</dbReference>
<dbReference type="InterPro" id="IPR004183">
    <property type="entry name" value="Xdiol_dOase_suB"/>
</dbReference>
<dbReference type="CDD" id="cd07951">
    <property type="entry name" value="ED_3B_N_AMMECR1"/>
    <property type="match status" value="1"/>
</dbReference>
<dbReference type="Pfam" id="PF02900">
    <property type="entry name" value="LigB"/>
    <property type="match status" value="1"/>
</dbReference>
<dbReference type="InterPro" id="IPR027485">
    <property type="entry name" value="AMMECR1_N"/>
</dbReference>
<evidence type="ECO:0000313" key="2">
    <source>
        <dbReference type="EMBL" id="SHI33424.1"/>
    </source>
</evidence>
<organism evidence="2 3">
    <name type="scientific">Parasporobacterium paucivorans DSM 15970</name>
    <dbReference type="NCBI Taxonomy" id="1122934"/>
    <lineage>
        <taxon>Bacteria</taxon>
        <taxon>Bacillati</taxon>
        <taxon>Bacillota</taxon>
        <taxon>Clostridia</taxon>
        <taxon>Lachnospirales</taxon>
        <taxon>Lachnospiraceae</taxon>
        <taxon>Parasporobacterium</taxon>
    </lineage>
</organism>
<reference evidence="2 3" key="1">
    <citation type="submission" date="2016-11" db="EMBL/GenBank/DDBJ databases">
        <authorList>
            <person name="Jaros S."/>
            <person name="Januszkiewicz K."/>
            <person name="Wedrychowicz H."/>
        </authorList>
    </citation>
    <scope>NUCLEOTIDE SEQUENCE [LARGE SCALE GENOMIC DNA]</scope>
    <source>
        <strain evidence="2 3">DSM 15970</strain>
    </source>
</reference>
<dbReference type="NCBIfam" id="TIGR04336">
    <property type="entry name" value="AmmeMemoSam_B"/>
    <property type="match status" value="1"/>
</dbReference>
<dbReference type="InterPro" id="IPR002733">
    <property type="entry name" value="AMMECR1_domain"/>
</dbReference>
<dbReference type="PANTHER" id="PTHR13016:SF0">
    <property type="entry name" value="AMME SYNDROME CANDIDATE GENE 1 PROTEIN"/>
    <property type="match status" value="1"/>
</dbReference>
<keyword evidence="3" id="KW-1185">Reference proteome</keyword>
<dbReference type="SUPFAM" id="SSF143447">
    <property type="entry name" value="AMMECR1-like"/>
    <property type="match status" value="1"/>
</dbReference>
<dbReference type="SUPFAM" id="SSF53213">
    <property type="entry name" value="LigB-like"/>
    <property type="match status" value="1"/>
</dbReference>
<dbReference type="EMBL" id="FQYT01000002">
    <property type="protein sequence ID" value="SHI33424.1"/>
    <property type="molecule type" value="Genomic_DNA"/>
</dbReference>
<dbReference type="GO" id="GO:0016702">
    <property type="term" value="F:oxidoreductase activity, acting on single donors with incorporation of molecular oxygen, incorporation of two atoms of oxygen"/>
    <property type="evidence" value="ECO:0007669"/>
    <property type="project" value="UniProtKB-ARBA"/>
</dbReference>
<dbReference type="NCBIfam" id="TIGR04335">
    <property type="entry name" value="AmmeMemoSam_A"/>
    <property type="match status" value="1"/>
</dbReference>
<proteinExistence type="predicted"/>
<dbReference type="Pfam" id="PF01871">
    <property type="entry name" value="AMMECR1"/>
    <property type="match status" value="1"/>
</dbReference>
<feature type="domain" description="AMMECR1" evidence="1">
    <location>
        <begin position="269"/>
        <end position="439"/>
    </location>
</feature>
<sequence>MSIVQTFIVPHPPLIIPAIGEGRETEIQATIDAYHEIAREIARIKPDTIILTSPHSAFLPDYIHISPGESASGDFSQFGCPKVRMSVQYDSDFAWKLSLLAESKGIPAGTQEERDPSLDHGVLVPLFFVNKYYKDYRLVRIGISGLSYETHYELGICIAEIAEQSDKKTVFIASGDLSHVLKKDGPYGYQKEGPAFDKQVTDIIRSGKIHEFLDFPEDFSSRAAECGLRSFIMMAGSLDGRNLVSKLLSYEGPFGVGYAVGSFKPEQDVVEDEYARLARMSLEHFILSHKKMSRPKSLSPELTQKKAGVFVSLKIDGALRGCIGTVAPTTDCIADEIIQNAVSAGTEDPRFYPVSKEELDQLSYSVDVLSPFEKVSSTDDLDPLRYGVMVTYKERRGLLLPHLDGVNTVDEQLEIALRKGGIQPHENYRIERFEVVRHQ</sequence>
<protein>
    <submittedName>
        <fullName evidence="2">Uncharacterized protein, PH0010 family/AmmeMemoRadiSam system protein A/AmmeMemoRadiSam system protein B</fullName>
    </submittedName>
</protein>
<dbReference type="OrthoDB" id="159752at2"/>
<dbReference type="AlphaFoldDB" id="A0A1M6AA71"/>
<gene>
    <name evidence="2" type="ORF">SAMN02745691_00113</name>
</gene>
<evidence type="ECO:0000259" key="1">
    <source>
        <dbReference type="PROSITE" id="PS51112"/>
    </source>
</evidence>
<evidence type="ECO:0000313" key="3">
    <source>
        <dbReference type="Proteomes" id="UP000184342"/>
    </source>
</evidence>
<dbReference type="Gene3D" id="3.40.830.10">
    <property type="entry name" value="LigB-like"/>
    <property type="match status" value="1"/>
</dbReference>
<dbReference type="InterPro" id="IPR036071">
    <property type="entry name" value="AMMECR1_dom_sf"/>
</dbReference>
<dbReference type="GO" id="GO:0008198">
    <property type="term" value="F:ferrous iron binding"/>
    <property type="evidence" value="ECO:0007669"/>
    <property type="project" value="InterPro"/>
</dbReference>
<dbReference type="RefSeq" id="WP_073992416.1">
    <property type="nucleotide sequence ID" value="NZ_FQYT01000002.1"/>
</dbReference>
<dbReference type="STRING" id="1122934.SAMN02745691_00113"/>
<dbReference type="Gene3D" id="3.30.700.20">
    <property type="entry name" value="Hypothetical protein ph0010, domain 1"/>
    <property type="match status" value="1"/>
</dbReference>
<dbReference type="PANTHER" id="PTHR13016">
    <property type="entry name" value="AMMECR1 HOMOLOG"/>
    <property type="match status" value="1"/>
</dbReference>
<dbReference type="InterPro" id="IPR023473">
    <property type="entry name" value="AMMECR1"/>
</dbReference>